<dbReference type="AlphaFoldDB" id="A0A2W5S5B1"/>
<sequence length="233" mass="24819">MADTTANLGMGSPNPYLGQSNPYLQDMIDQTGADMTKQFNLSAVPAFNAAMLRSGSFGNSAIDEMTRSAQDQLQKNIGNMASGLRFQDFNNQQNMYRWDQEFGRNLYNDAFGQQQANFNNGLGLLGMLNGFNQQDLSNASAIQNTPLNYLQMFGNLSSAVGNGGQTQTVNGGNRSDPLSSAIGGAMAGNRVQNWWNGSGGSNNILSTPATGYSNYDGNGGGWNAWANFGSGAD</sequence>
<organism evidence="1 2">
    <name type="scientific">Variovorax paradoxus</name>
    <dbReference type="NCBI Taxonomy" id="34073"/>
    <lineage>
        <taxon>Bacteria</taxon>
        <taxon>Pseudomonadati</taxon>
        <taxon>Pseudomonadota</taxon>
        <taxon>Betaproteobacteria</taxon>
        <taxon>Burkholderiales</taxon>
        <taxon>Comamonadaceae</taxon>
        <taxon>Variovorax</taxon>
    </lineage>
</organism>
<comment type="caution">
    <text evidence="1">The sequence shown here is derived from an EMBL/GenBank/DDBJ whole genome shotgun (WGS) entry which is preliminary data.</text>
</comment>
<dbReference type="EMBL" id="QFPP01000007">
    <property type="protein sequence ID" value="PZQ77937.1"/>
    <property type="molecule type" value="Genomic_DNA"/>
</dbReference>
<protein>
    <submittedName>
        <fullName evidence="1">Uncharacterized protein</fullName>
    </submittedName>
</protein>
<evidence type="ECO:0000313" key="1">
    <source>
        <dbReference type="EMBL" id="PZQ77937.1"/>
    </source>
</evidence>
<name>A0A2W5S5B1_VARPD</name>
<reference evidence="1 2" key="1">
    <citation type="submission" date="2017-08" db="EMBL/GenBank/DDBJ databases">
        <title>Infants hospitalized years apart are colonized by the same room-sourced microbial strains.</title>
        <authorList>
            <person name="Brooks B."/>
            <person name="Olm M.R."/>
            <person name="Firek B.A."/>
            <person name="Baker R."/>
            <person name="Thomas B.C."/>
            <person name="Morowitz M.J."/>
            <person name="Banfield J.F."/>
        </authorList>
    </citation>
    <scope>NUCLEOTIDE SEQUENCE [LARGE SCALE GENOMIC DNA]</scope>
    <source>
        <strain evidence="1">S2_005_003_R2_41</strain>
    </source>
</reference>
<dbReference type="Proteomes" id="UP000249135">
    <property type="component" value="Unassembled WGS sequence"/>
</dbReference>
<evidence type="ECO:0000313" key="2">
    <source>
        <dbReference type="Proteomes" id="UP000249135"/>
    </source>
</evidence>
<proteinExistence type="predicted"/>
<gene>
    <name evidence="1" type="ORF">DI563_01910</name>
</gene>
<accession>A0A2W5S5B1</accession>